<dbReference type="AlphaFoldDB" id="A0AA40KCC4"/>
<keyword evidence="2" id="KW-1185">Reference proteome</keyword>
<evidence type="ECO:0000313" key="2">
    <source>
        <dbReference type="Proteomes" id="UP001172155"/>
    </source>
</evidence>
<sequence>MGGSAAAHGPIGRFYSWKVDRRGGMKLEFSKRCPHPPAMDGWIAPTQAPGAEGSTVVANALPRLLLI</sequence>
<dbReference type="EMBL" id="JAUKUD010000001">
    <property type="protein sequence ID" value="KAK0754004.1"/>
    <property type="molecule type" value="Genomic_DNA"/>
</dbReference>
<gene>
    <name evidence="1" type="ORF">B0T18DRAFT_398261</name>
</gene>
<accession>A0AA40KCC4</accession>
<comment type="caution">
    <text evidence="1">The sequence shown here is derived from an EMBL/GenBank/DDBJ whole genome shotgun (WGS) entry which is preliminary data.</text>
</comment>
<reference evidence="1" key="1">
    <citation type="submission" date="2023-06" db="EMBL/GenBank/DDBJ databases">
        <title>Genome-scale phylogeny and comparative genomics of the fungal order Sordariales.</title>
        <authorList>
            <consortium name="Lawrence Berkeley National Laboratory"/>
            <person name="Hensen N."/>
            <person name="Bonometti L."/>
            <person name="Westerberg I."/>
            <person name="Brannstrom I.O."/>
            <person name="Guillou S."/>
            <person name="Cros-Aarteil S."/>
            <person name="Calhoun S."/>
            <person name="Haridas S."/>
            <person name="Kuo A."/>
            <person name="Mondo S."/>
            <person name="Pangilinan J."/>
            <person name="Riley R."/>
            <person name="LaButti K."/>
            <person name="Andreopoulos B."/>
            <person name="Lipzen A."/>
            <person name="Chen C."/>
            <person name="Yanf M."/>
            <person name="Daum C."/>
            <person name="Ng V."/>
            <person name="Clum A."/>
            <person name="Steindorff A."/>
            <person name="Ohm R."/>
            <person name="Martin F."/>
            <person name="Silar P."/>
            <person name="Natvig D."/>
            <person name="Lalanne C."/>
            <person name="Gautier V."/>
            <person name="Ament-velasquez S.L."/>
            <person name="Kruys A."/>
            <person name="Hutchinson M.I."/>
            <person name="Powell A.J."/>
            <person name="Barry K."/>
            <person name="Miller A.N."/>
            <person name="Grigoriev I.V."/>
            <person name="Debuchy R."/>
            <person name="Gladieux P."/>
            <person name="Thoren M.H."/>
            <person name="Johannesson H."/>
        </authorList>
    </citation>
    <scope>NUCLEOTIDE SEQUENCE</scope>
    <source>
        <strain evidence="1">SMH3187-1</strain>
    </source>
</reference>
<organism evidence="1 2">
    <name type="scientific">Schizothecium vesticola</name>
    <dbReference type="NCBI Taxonomy" id="314040"/>
    <lineage>
        <taxon>Eukaryota</taxon>
        <taxon>Fungi</taxon>
        <taxon>Dikarya</taxon>
        <taxon>Ascomycota</taxon>
        <taxon>Pezizomycotina</taxon>
        <taxon>Sordariomycetes</taxon>
        <taxon>Sordariomycetidae</taxon>
        <taxon>Sordariales</taxon>
        <taxon>Schizotheciaceae</taxon>
        <taxon>Schizothecium</taxon>
    </lineage>
</organism>
<dbReference type="Proteomes" id="UP001172155">
    <property type="component" value="Unassembled WGS sequence"/>
</dbReference>
<protein>
    <submittedName>
        <fullName evidence="1">Uncharacterized protein</fullName>
    </submittedName>
</protein>
<evidence type="ECO:0000313" key="1">
    <source>
        <dbReference type="EMBL" id="KAK0754004.1"/>
    </source>
</evidence>
<proteinExistence type="predicted"/>
<name>A0AA40KCC4_9PEZI</name>